<dbReference type="InterPro" id="IPR013783">
    <property type="entry name" value="Ig-like_fold"/>
</dbReference>
<feature type="transmembrane region" description="Helical" evidence="1">
    <location>
        <begin position="12"/>
        <end position="30"/>
    </location>
</feature>
<dbReference type="InterPro" id="IPR040475">
    <property type="entry name" value="SGBP_B_XBD"/>
</dbReference>
<keyword evidence="1" id="KW-0812">Transmembrane</keyword>
<evidence type="ECO:0000313" key="4">
    <source>
        <dbReference type="Proteomes" id="UP000199537"/>
    </source>
</evidence>
<keyword evidence="1" id="KW-1133">Transmembrane helix</keyword>
<keyword evidence="1" id="KW-0472">Membrane</keyword>
<dbReference type="Gene3D" id="2.60.40.10">
    <property type="entry name" value="Immunoglobulins"/>
    <property type="match status" value="2"/>
</dbReference>
<name>A0A1I7NC13_9BACT</name>
<dbReference type="GO" id="GO:0030247">
    <property type="term" value="F:polysaccharide binding"/>
    <property type="evidence" value="ECO:0007669"/>
    <property type="project" value="InterPro"/>
</dbReference>
<organism evidence="3 4">
    <name type="scientific">Thermoflavifilum thermophilum</name>
    <dbReference type="NCBI Taxonomy" id="1393122"/>
    <lineage>
        <taxon>Bacteria</taxon>
        <taxon>Pseudomonadati</taxon>
        <taxon>Bacteroidota</taxon>
        <taxon>Chitinophagia</taxon>
        <taxon>Chitinophagales</taxon>
        <taxon>Chitinophagaceae</taxon>
        <taxon>Thermoflavifilum</taxon>
    </lineage>
</organism>
<protein>
    <recommendedName>
        <fullName evidence="2">Surface glycan-binding protein B xyloglucan binding domain-containing protein</fullName>
    </recommendedName>
</protein>
<feature type="domain" description="Surface glycan-binding protein B xyloglucan binding" evidence="2">
    <location>
        <begin position="219"/>
        <end position="407"/>
    </location>
</feature>
<dbReference type="RefSeq" id="WP_143103972.1">
    <property type="nucleotide sequence ID" value="NZ_FPCJ01000001.1"/>
</dbReference>
<dbReference type="Proteomes" id="UP000199537">
    <property type="component" value="Unassembled WGS sequence"/>
</dbReference>
<accession>A0A1I7NC13</accession>
<dbReference type="OrthoDB" id="660167at2"/>
<keyword evidence="4" id="KW-1185">Reference proteome</keyword>
<evidence type="ECO:0000313" key="3">
    <source>
        <dbReference type="EMBL" id="SFV32199.1"/>
    </source>
</evidence>
<dbReference type="STRING" id="1393122.SAMN05660895_1271"/>
<dbReference type="EMBL" id="FPCJ01000001">
    <property type="protein sequence ID" value="SFV32199.1"/>
    <property type="molecule type" value="Genomic_DNA"/>
</dbReference>
<reference evidence="4" key="1">
    <citation type="submission" date="2016-10" db="EMBL/GenBank/DDBJ databases">
        <authorList>
            <person name="Varghese N."/>
            <person name="Submissions S."/>
        </authorList>
    </citation>
    <scope>NUCLEOTIDE SEQUENCE [LARGE SCALE GENOMIC DNA]</scope>
    <source>
        <strain evidence="4">DSM 14807</strain>
    </source>
</reference>
<gene>
    <name evidence="3" type="ORF">SAMN05660895_1271</name>
</gene>
<dbReference type="Pfam" id="PF18329">
    <property type="entry name" value="SGBP_B_XBD"/>
    <property type="match status" value="1"/>
</dbReference>
<dbReference type="PROSITE" id="PS51257">
    <property type="entry name" value="PROKAR_LIPOPROTEIN"/>
    <property type="match status" value="1"/>
</dbReference>
<sequence>MIRHIVAHHTKYAGVAFIGLLLGLMMGMQACKKNETAAPVITGLRSLNRSNVDSTLTVVKPGQLVVIQGKNLETVEQISFDGVPASFNINFTTNENIIVTVPDIIFDSVAQQDMNQVKVITNHGVASYTIPIVPPPPVITAVSNEFPQPGDTITLTGSYLYTVQEVDFPGGARVTSGYTGPQDGSWLQVVVPNTLSTTDTSATDSLAVVTLGGVGKYAFYNTTGMIANFEYGDPHFGWQWWGGIISNDATAFPGNWGNYIEVKPSNPIPAGDGSWWTDNRAVMIAASNWTNVNIGDPPANYALKFQVFVKNSWSNGSIHIVINGNFSYWATWAPWQQTDSKTFQTSGWITVSIPLSNIKDGNGNSPATVSGLTGGNPGAAVQLMLYNDSSTPLSGFDAAFDNVRIVKVK</sequence>
<evidence type="ECO:0000256" key="1">
    <source>
        <dbReference type="SAM" id="Phobius"/>
    </source>
</evidence>
<evidence type="ECO:0000259" key="2">
    <source>
        <dbReference type="Pfam" id="PF18329"/>
    </source>
</evidence>
<proteinExistence type="predicted"/>
<dbReference type="AlphaFoldDB" id="A0A1I7NC13"/>